<reference evidence="2 3" key="1">
    <citation type="submission" date="2016-02" db="EMBL/GenBank/DDBJ databases">
        <title>Biosynthesis of antibiotic leucinostatins and their inhibition on Phytophthora in bio-control Purpureocillium lilacinum.</title>
        <authorList>
            <person name="Wang G."/>
            <person name="Liu Z."/>
            <person name="Lin R."/>
            <person name="Li E."/>
            <person name="Mao Z."/>
            <person name="Ling J."/>
            <person name="Yin W."/>
            <person name="Xie B."/>
        </authorList>
    </citation>
    <scope>NUCLEOTIDE SEQUENCE [LARGE SCALE GENOMIC DNA]</scope>
    <source>
        <strain evidence="2">PLFJ-1</strain>
    </source>
</reference>
<dbReference type="AlphaFoldDB" id="A0A179HYH4"/>
<evidence type="ECO:0000313" key="2">
    <source>
        <dbReference type="EMBL" id="OAQ94942.1"/>
    </source>
</evidence>
<evidence type="ECO:0000313" key="3">
    <source>
        <dbReference type="Proteomes" id="UP000078340"/>
    </source>
</evidence>
<gene>
    <name evidence="2" type="ORF">VFPFJ_01051</name>
</gene>
<name>A0A179HYH4_PURLI</name>
<sequence>MHPPPRAGRRQTVRRLCVYEHGTVAGSYRCASMHANPPRRLSPAAKAGGDRPPAGALRSDPGRKGQYWHTGQAGGRGLELYLICT</sequence>
<comment type="caution">
    <text evidence="2">The sequence shown here is derived from an EMBL/GenBank/DDBJ whole genome shotgun (WGS) entry which is preliminary data.</text>
</comment>
<dbReference type="EMBL" id="LSBI01000001">
    <property type="protein sequence ID" value="OAQ94942.1"/>
    <property type="molecule type" value="Genomic_DNA"/>
</dbReference>
<accession>A0A179HYH4</accession>
<organism evidence="2 3">
    <name type="scientific">Purpureocillium lilacinum</name>
    <name type="common">Paecilomyces lilacinus</name>
    <dbReference type="NCBI Taxonomy" id="33203"/>
    <lineage>
        <taxon>Eukaryota</taxon>
        <taxon>Fungi</taxon>
        <taxon>Dikarya</taxon>
        <taxon>Ascomycota</taxon>
        <taxon>Pezizomycotina</taxon>
        <taxon>Sordariomycetes</taxon>
        <taxon>Hypocreomycetidae</taxon>
        <taxon>Hypocreales</taxon>
        <taxon>Ophiocordycipitaceae</taxon>
        <taxon>Purpureocillium</taxon>
    </lineage>
</organism>
<dbReference type="Proteomes" id="UP000078340">
    <property type="component" value="Unassembled WGS sequence"/>
</dbReference>
<evidence type="ECO:0000256" key="1">
    <source>
        <dbReference type="SAM" id="MobiDB-lite"/>
    </source>
</evidence>
<feature type="region of interest" description="Disordered" evidence="1">
    <location>
        <begin position="34"/>
        <end position="72"/>
    </location>
</feature>
<proteinExistence type="predicted"/>
<protein>
    <submittedName>
        <fullName evidence="2">Uncharacterized protein</fullName>
    </submittedName>
</protein>